<keyword evidence="3 5" id="KW-0547">Nucleotide-binding</keyword>
<comment type="caution">
    <text evidence="6">The sequence shown here is derived from an EMBL/GenBank/DDBJ whole genome shotgun (WGS) entry which is preliminary data.</text>
</comment>
<evidence type="ECO:0000256" key="1">
    <source>
        <dbReference type="ARBA" id="ARBA00022527"/>
    </source>
</evidence>
<organism evidence="6 7">
    <name type="scientific">Ruoffia tabacinasalis</name>
    <dbReference type="NCBI Taxonomy" id="87458"/>
    <lineage>
        <taxon>Bacteria</taxon>
        <taxon>Bacillati</taxon>
        <taxon>Bacillota</taxon>
        <taxon>Bacilli</taxon>
        <taxon>Lactobacillales</taxon>
        <taxon>Aerococcaceae</taxon>
        <taxon>Ruoffia</taxon>
    </lineage>
</organism>
<comment type="catalytic activity">
    <reaction evidence="5">
        <text>N(tele)-phospho-L-histidyl/O-phospho-L-threonyl-[pyruvate, phosphate dikinase] + phosphate + H(+) = N(tele)-phospho-L-histidyl/L-threonyl-[pyruvate, phosphate dikinase] + diphosphate</text>
        <dbReference type="Rhea" id="RHEA:43696"/>
        <dbReference type="Rhea" id="RHEA-COMP:10650"/>
        <dbReference type="Rhea" id="RHEA-COMP:10651"/>
        <dbReference type="ChEBI" id="CHEBI:15378"/>
        <dbReference type="ChEBI" id="CHEBI:30013"/>
        <dbReference type="ChEBI" id="CHEBI:33019"/>
        <dbReference type="ChEBI" id="CHEBI:43474"/>
        <dbReference type="ChEBI" id="CHEBI:61977"/>
        <dbReference type="ChEBI" id="CHEBI:83586"/>
        <dbReference type="EC" id="2.7.4.27"/>
    </reaction>
</comment>
<proteinExistence type="inferred from homology"/>
<dbReference type="OrthoDB" id="9782201at2"/>
<evidence type="ECO:0000256" key="3">
    <source>
        <dbReference type="ARBA" id="ARBA00022741"/>
    </source>
</evidence>
<comment type="catalytic activity">
    <reaction evidence="5">
        <text>N(tele)-phospho-L-histidyl/L-threonyl-[pyruvate, phosphate dikinase] + ADP = N(tele)-phospho-L-histidyl/O-phospho-L-threonyl-[pyruvate, phosphate dikinase] + AMP + H(+)</text>
        <dbReference type="Rhea" id="RHEA:43692"/>
        <dbReference type="Rhea" id="RHEA-COMP:10650"/>
        <dbReference type="Rhea" id="RHEA-COMP:10651"/>
        <dbReference type="ChEBI" id="CHEBI:15378"/>
        <dbReference type="ChEBI" id="CHEBI:30013"/>
        <dbReference type="ChEBI" id="CHEBI:61977"/>
        <dbReference type="ChEBI" id="CHEBI:83586"/>
        <dbReference type="ChEBI" id="CHEBI:456215"/>
        <dbReference type="ChEBI" id="CHEBI:456216"/>
        <dbReference type="EC" id="2.7.11.32"/>
    </reaction>
</comment>
<comment type="function">
    <text evidence="5">Bifunctional serine/threonine kinase and phosphorylase involved in the regulation of the pyruvate, phosphate dikinase (PPDK) by catalyzing its phosphorylation/dephosphorylation.</text>
</comment>
<name>A0A5R9EFW1_9LACT</name>
<keyword evidence="2 5" id="KW-0808">Transferase</keyword>
<sequence>MQEKNHQTFYVISDSVGETAIRVTNAALAQFPTFTDSSVKRFPFINTLEELTEILEDALKHHATVVATLVNEDLHYFTKEFTQKNDLFYFNPIHGLIQHISTITHKEPSEQSGSLHNLDDQYFKRIQAIEFAVKYDDGQNRRGFKLADIVILGVSRSSKTPLSMYLANKGYKVANLPIFPEANIPQEIFEIPKEKIFGLSASPKYISDIRKERVKFLGLDENATYSSLDRVKTELMFANDLFDKVDAHIVSVENQSIEEMAEHIIQEYKKYQLYETEK</sequence>
<protein>
    <recommendedName>
        <fullName evidence="5">Putative pyruvate, phosphate dikinase regulatory protein</fullName>
        <shortName evidence="5">PPDK regulatory protein</shortName>
        <ecNumber evidence="5">2.7.11.32</ecNumber>
        <ecNumber evidence="5">2.7.4.27</ecNumber>
    </recommendedName>
</protein>
<dbReference type="InterPro" id="IPR005177">
    <property type="entry name" value="Kinase-pyrophosphorylase"/>
</dbReference>
<gene>
    <name evidence="6" type="ORF">FEZ33_01080</name>
</gene>
<dbReference type="InterPro" id="IPR026565">
    <property type="entry name" value="PPDK_reg"/>
</dbReference>
<dbReference type="GO" id="GO:0043531">
    <property type="term" value="F:ADP binding"/>
    <property type="evidence" value="ECO:0007669"/>
    <property type="project" value="UniProtKB-UniRule"/>
</dbReference>
<reference evidence="6 7" key="1">
    <citation type="submission" date="2019-05" db="EMBL/GenBank/DDBJ databases">
        <title>The metagenome of a microbial culture collection derived from dairy environment covers the genomic content of the human microbiome.</title>
        <authorList>
            <person name="Roder T."/>
            <person name="Wuthrich D."/>
            <person name="Sattari Z."/>
            <person name="Von Ah U."/>
            <person name="Bar C."/>
            <person name="Ronchi F."/>
            <person name="Macpherson A.J."/>
            <person name="Ganal-Vonarburg S.C."/>
            <person name="Bruggmann R."/>
            <person name="Vergeres G."/>
        </authorList>
    </citation>
    <scope>NUCLEOTIDE SEQUENCE [LARGE SCALE GENOMIC DNA]</scope>
    <source>
        <strain evidence="6 7">FAM 24227</strain>
    </source>
</reference>
<feature type="binding site" evidence="5">
    <location>
        <begin position="153"/>
        <end position="160"/>
    </location>
    <ligand>
        <name>ADP</name>
        <dbReference type="ChEBI" id="CHEBI:456216"/>
    </ligand>
</feature>
<dbReference type="PANTHER" id="PTHR31756">
    <property type="entry name" value="PYRUVATE, PHOSPHATE DIKINASE REGULATORY PROTEIN 1, CHLOROPLASTIC"/>
    <property type="match status" value="1"/>
</dbReference>
<dbReference type="Pfam" id="PF03618">
    <property type="entry name" value="Kinase-PPPase"/>
    <property type="match status" value="1"/>
</dbReference>
<dbReference type="NCBIfam" id="NF003742">
    <property type="entry name" value="PRK05339.1"/>
    <property type="match status" value="1"/>
</dbReference>
<dbReference type="AlphaFoldDB" id="A0A5R9EFW1"/>
<dbReference type="GO" id="GO:0016776">
    <property type="term" value="F:phosphotransferase activity, phosphate group as acceptor"/>
    <property type="evidence" value="ECO:0007669"/>
    <property type="project" value="UniProtKB-UniRule"/>
</dbReference>
<evidence type="ECO:0000256" key="4">
    <source>
        <dbReference type="ARBA" id="ARBA00022777"/>
    </source>
</evidence>
<dbReference type="EMBL" id="VBSP01000002">
    <property type="protein sequence ID" value="TLQ49256.1"/>
    <property type="molecule type" value="Genomic_DNA"/>
</dbReference>
<evidence type="ECO:0000256" key="2">
    <source>
        <dbReference type="ARBA" id="ARBA00022679"/>
    </source>
</evidence>
<evidence type="ECO:0000313" key="7">
    <source>
        <dbReference type="Proteomes" id="UP000306420"/>
    </source>
</evidence>
<dbReference type="HAMAP" id="MF_00921">
    <property type="entry name" value="PDRP"/>
    <property type="match status" value="1"/>
</dbReference>
<dbReference type="GO" id="GO:0004674">
    <property type="term" value="F:protein serine/threonine kinase activity"/>
    <property type="evidence" value="ECO:0007669"/>
    <property type="project" value="UniProtKB-UniRule"/>
</dbReference>
<keyword evidence="4 5" id="KW-0418">Kinase</keyword>
<comment type="similarity">
    <text evidence="5">Belongs to the pyruvate, phosphate/water dikinase regulatory protein family. PDRP subfamily.</text>
</comment>
<evidence type="ECO:0000313" key="6">
    <source>
        <dbReference type="EMBL" id="TLQ49256.1"/>
    </source>
</evidence>
<accession>A0A5R9EFW1</accession>
<dbReference type="EC" id="2.7.11.32" evidence="5"/>
<dbReference type="EC" id="2.7.4.27" evidence="5"/>
<keyword evidence="1 5" id="KW-0723">Serine/threonine-protein kinase</keyword>
<evidence type="ECO:0000256" key="5">
    <source>
        <dbReference type="HAMAP-Rule" id="MF_00921"/>
    </source>
</evidence>
<dbReference type="PANTHER" id="PTHR31756:SF3">
    <property type="entry name" value="PYRUVATE, PHOSPHATE DIKINASE REGULATORY PROTEIN 1, CHLOROPLASTIC"/>
    <property type="match status" value="1"/>
</dbReference>
<dbReference type="RefSeq" id="WP_138403538.1">
    <property type="nucleotide sequence ID" value="NZ_VBSP01000002.1"/>
</dbReference>
<dbReference type="GO" id="GO:0005524">
    <property type="term" value="F:ATP binding"/>
    <property type="evidence" value="ECO:0007669"/>
    <property type="project" value="InterPro"/>
</dbReference>
<dbReference type="Proteomes" id="UP000306420">
    <property type="component" value="Unassembled WGS sequence"/>
</dbReference>